<evidence type="ECO:0000313" key="2">
    <source>
        <dbReference type="Proteomes" id="UP001321473"/>
    </source>
</evidence>
<name>A0AAQ4EL98_AMBAM</name>
<dbReference type="AlphaFoldDB" id="A0AAQ4EL98"/>
<proteinExistence type="predicted"/>
<organism evidence="1 2">
    <name type="scientific">Amblyomma americanum</name>
    <name type="common">Lone star tick</name>
    <dbReference type="NCBI Taxonomy" id="6943"/>
    <lineage>
        <taxon>Eukaryota</taxon>
        <taxon>Metazoa</taxon>
        <taxon>Ecdysozoa</taxon>
        <taxon>Arthropoda</taxon>
        <taxon>Chelicerata</taxon>
        <taxon>Arachnida</taxon>
        <taxon>Acari</taxon>
        <taxon>Parasitiformes</taxon>
        <taxon>Ixodida</taxon>
        <taxon>Ixodoidea</taxon>
        <taxon>Ixodidae</taxon>
        <taxon>Amblyomminae</taxon>
        <taxon>Amblyomma</taxon>
    </lineage>
</organism>
<protein>
    <submittedName>
        <fullName evidence="1">Uncharacterized protein</fullName>
    </submittedName>
</protein>
<comment type="caution">
    <text evidence="1">The sequence shown here is derived from an EMBL/GenBank/DDBJ whole genome shotgun (WGS) entry which is preliminary data.</text>
</comment>
<keyword evidence="2" id="KW-1185">Reference proteome</keyword>
<gene>
    <name evidence="1" type="ORF">V5799_031432</name>
</gene>
<dbReference type="EMBL" id="JARKHS020014365">
    <property type="protein sequence ID" value="KAK8775223.1"/>
    <property type="molecule type" value="Genomic_DNA"/>
</dbReference>
<accession>A0AAQ4EL98</accession>
<dbReference type="Proteomes" id="UP001321473">
    <property type="component" value="Unassembled WGS sequence"/>
</dbReference>
<sequence length="240" mass="26080">MPDRTPFLFDIQVSLGLLLVSSGHSSRPIASSDLFRPPGVWERDLCIHRGPDGDCFNYIPNSAALSATATQATMTVTSVDWYISQSFSRESFSGRGSTTKMPDRNPFLFVIQVSLGLLLVSSGPSSRPIAFSDLFRPPGVWERDLCIHRGPDGDCFNYIPNSAALSATATQATMTVTSVDWYISQSFSRESFSGRGSTTKMPDRNPFLFVIQVSLGLLLVSSGPSSRPIASSDLFRPPGV</sequence>
<reference evidence="1 2" key="1">
    <citation type="journal article" date="2023" name="Arcadia Sci">
        <title>De novo assembly of a long-read Amblyomma americanum tick genome.</title>
        <authorList>
            <person name="Chou S."/>
            <person name="Poskanzer K.E."/>
            <person name="Rollins M."/>
            <person name="Thuy-Boun P.S."/>
        </authorList>
    </citation>
    <scope>NUCLEOTIDE SEQUENCE [LARGE SCALE GENOMIC DNA]</scope>
    <source>
        <strain evidence="1">F_SG_1</strain>
        <tissue evidence="1">Salivary glands</tissue>
    </source>
</reference>
<evidence type="ECO:0000313" key="1">
    <source>
        <dbReference type="EMBL" id="KAK8775223.1"/>
    </source>
</evidence>